<feature type="region of interest" description="Disordered" evidence="1">
    <location>
        <begin position="194"/>
        <end position="235"/>
    </location>
</feature>
<evidence type="ECO:0000256" key="1">
    <source>
        <dbReference type="SAM" id="MobiDB-lite"/>
    </source>
</evidence>
<feature type="compositionally biased region" description="Low complexity" evidence="1">
    <location>
        <begin position="74"/>
        <end position="83"/>
    </location>
</feature>
<feature type="compositionally biased region" description="Basic and acidic residues" evidence="1">
    <location>
        <begin position="84"/>
        <end position="93"/>
    </location>
</feature>
<proteinExistence type="predicted"/>
<dbReference type="Proteomes" id="UP001396334">
    <property type="component" value="Unassembled WGS sequence"/>
</dbReference>
<feature type="region of interest" description="Disordered" evidence="1">
    <location>
        <begin position="1"/>
        <end position="34"/>
    </location>
</feature>
<protein>
    <submittedName>
        <fullName evidence="2">Uncharacterized protein</fullName>
    </submittedName>
</protein>
<feature type="compositionally biased region" description="Polar residues" evidence="1">
    <location>
        <begin position="60"/>
        <end position="69"/>
    </location>
</feature>
<comment type="caution">
    <text evidence="2">The sequence shown here is derived from an EMBL/GenBank/DDBJ whole genome shotgun (WGS) entry which is preliminary data.</text>
</comment>
<evidence type="ECO:0000313" key="2">
    <source>
        <dbReference type="EMBL" id="KAK9018446.1"/>
    </source>
</evidence>
<feature type="compositionally biased region" description="Basic and acidic residues" evidence="1">
    <location>
        <begin position="1"/>
        <end position="11"/>
    </location>
</feature>
<gene>
    <name evidence="2" type="ORF">V6N11_001421</name>
</gene>
<name>A0ABR2RZQ2_9ROSI</name>
<organism evidence="2 3">
    <name type="scientific">Hibiscus sabdariffa</name>
    <name type="common">roselle</name>
    <dbReference type="NCBI Taxonomy" id="183260"/>
    <lineage>
        <taxon>Eukaryota</taxon>
        <taxon>Viridiplantae</taxon>
        <taxon>Streptophyta</taxon>
        <taxon>Embryophyta</taxon>
        <taxon>Tracheophyta</taxon>
        <taxon>Spermatophyta</taxon>
        <taxon>Magnoliopsida</taxon>
        <taxon>eudicotyledons</taxon>
        <taxon>Gunneridae</taxon>
        <taxon>Pentapetalae</taxon>
        <taxon>rosids</taxon>
        <taxon>malvids</taxon>
        <taxon>Malvales</taxon>
        <taxon>Malvaceae</taxon>
        <taxon>Malvoideae</taxon>
        <taxon>Hibiscus</taxon>
    </lineage>
</organism>
<keyword evidence="3" id="KW-1185">Reference proteome</keyword>
<feature type="region of interest" description="Disordered" evidence="1">
    <location>
        <begin position="60"/>
        <end position="93"/>
    </location>
</feature>
<sequence>MSSPRKSDLLTRRRRPRKALPTVDDGGGVSSLAGGSRFNVLQNVIFEDEAVVPGVISSTVAPQIPTTPTRGVAGSKNKGNSQKKNNEDNKGQEMVRDKVVALGGGKSPLIEAQKPNISTGKHSAFSISEDGDEHRNSRKLGNKVQIRTSKIMQGDTLSWGLKVKKHASLKIPPRPVLSDWIQSIHPHNVLPVKPSQVTAESIDPGDSSEPINLGDVMDQSDDPMFERMNVPHDVD</sequence>
<evidence type="ECO:0000313" key="3">
    <source>
        <dbReference type="Proteomes" id="UP001396334"/>
    </source>
</evidence>
<dbReference type="EMBL" id="JBBPBN010000019">
    <property type="protein sequence ID" value="KAK9018446.1"/>
    <property type="molecule type" value="Genomic_DNA"/>
</dbReference>
<reference evidence="2 3" key="1">
    <citation type="journal article" date="2024" name="G3 (Bethesda)">
        <title>Genome assembly of Hibiscus sabdariffa L. provides insights into metabolisms of medicinal natural products.</title>
        <authorList>
            <person name="Kim T."/>
        </authorList>
    </citation>
    <scope>NUCLEOTIDE SEQUENCE [LARGE SCALE GENOMIC DNA]</scope>
    <source>
        <strain evidence="2">TK-2024</strain>
        <tissue evidence="2">Old leaves</tissue>
    </source>
</reference>
<accession>A0ABR2RZQ2</accession>